<keyword evidence="6" id="KW-0809">Transit peptide</keyword>
<evidence type="ECO:0000256" key="8">
    <source>
        <dbReference type="ARBA" id="ARBA00023054"/>
    </source>
</evidence>
<dbReference type="AlphaFoldDB" id="G0VAB8"/>
<evidence type="ECO:0000256" key="6">
    <source>
        <dbReference type="ARBA" id="ARBA00022946"/>
    </source>
</evidence>
<keyword evidence="10" id="KW-0472">Membrane</keyword>
<dbReference type="KEGG" id="ncs:NCAS_0B07640"/>
<comment type="similarity">
    <text evidence="2 12">Belongs to the MICOS complex subunit Mic60 family.</text>
</comment>
<keyword evidence="4 12" id="KW-0812">Transmembrane</keyword>
<protein>
    <recommendedName>
        <fullName evidence="3 12">MICOS complex subunit MIC60</fullName>
    </recommendedName>
    <alternativeName>
        <fullName evidence="12">Mitofilin</fullName>
    </alternativeName>
</protein>
<evidence type="ECO:0000256" key="12">
    <source>
        <dbReference type="RuleBase" id="RU363000"/>
    </source>
</evidence>
<keyword evidence="7" id="KW-1133">Transmembrane helix</keyword>
<dbReference type="Proteomes" id="UP000001640">
    <property type="component" value="Chromosome 2"/>
</dbReference>
<evidence type="ECO:0000256" key="10">
    <source>
        <dbReference type="ARBA" id="ARBA00023136"/>
    </source>
</evidence>
<keyword evidence="9 12" id="KW-0496">Mitochondrion</keyword>
<reference key="2">
    <citation type="submission" date="2011-08" db="EMBL/GenBank/DDBJ databases">
        <title>Genome sequence of Naumovozyma castellii.</title>
        <authorList>
            <person name="Gordon J.L."/>
            <person name="Armisen D."/>
            <person name="Proux-Wera E."/>
            <person name="OhEigeartaigh S.S."/>
            <person name="Byrne K.P."/>
            <person name="Wolfe K.H."/>
        </authorList>
    </citation>
    <scope>NUCLEOTIDE SEQUENCE</scope>
    <source>
        <strain>Type strain:CBS 4309</strain>
    </source>
</reference>
<evidence type="ECO:0000256" key="2">
    <source>
        <dbReference type="ARBA" id="ARBA00010877"/>
    </source>
</evidence>
<dbReference type="OMA" id="ANDMDAV"/>
<dbReference type="OrthoDB" id="10261039at2759"/>
<evidence type="ECO:0000256" key="11">
    <source>
        <dbReference type="ARBA" id="ARBA00025571"/>
    </source>
</evidence>
<comment type="subunit">
    <text evidence="12">Component of the mitochondrial contact site and cristae organizing system (MICOS) complex.</text>
</comment>
<dbReference type="GO" id="GO:0008289">
    <property type="term" value="F:lipid binding"/>
    <property type="evidence" value="ECO:0007669"/>
    <property type="project" value="EnsemblFungi"/>
</dbReference>
<evidence type="ECO:0000313" key="13">
    <source>
        <dbReference type="EMBL" id="CCC68848.1"/>
    </source>
</evidence>
<keyword evidence="14" id="KW-1185">Reference proteome</keyword>
<keyword evidence="8" id="KW-0175">Coiled coil</keyword>
<evidence type="ECO:0000256" key="5">
    <source>
        <dbReference type="ARBA" id="ARBA00022792"/>
    </source>
</evidence>
<dbReference type="GO" id="GO:0030061">
    <property type="term" value="C:mitochondrial crista"/>
    <property type="evidence" value="ECO:0007669"/>
    <property type="project" value="EnsemblFungi"/>
</dbReference>
<evidence type="ECO:0000256" key="3">
    <source>
        <dbReference type="ARBA" id="ARBA00018116"/>
    </source>
</evidence>
<keyword evidence="5 12" id="KW-0999">Mitochondrion inner membrane</keyword>
<dbReference type="GO" id="GO:0044284">
    <property type="term" value="C:mitochondrial crista junction"/>
    <property type="evidence" value="ECO:0007669"/>
    <property type="project" value="EnsemblFungi"/>
</dbReference>
<sequence>MIPRATTRSTRAIVPGRRFMASINTGAHSSTYAPKHTVRNAIVKIFLSVSTFYIGGVALTQYYEGKDSKVRDWFEGYVPGAIGSVQLYRDYKVGDLQWEKLRHKYGSLITGNTIGIPVHRPETVASKPPPVTVSTLKKPLQLELLDEENLDQEFQDVVHHFNALVKLVNSGHLKMDADLKEKFDDGYMILSGAMAELGKNLNDSISKSVLEKTANYVSDLNKQFEESLTNNTIELNNSYSKNFQIFKEELENRSQKQLQMEVKALEELLLTRHVNEVKLLSITQVKEFNKIIQEKIEQERNGKLAKLDDLNTQVASFSESVDNLDQYLTKAETIKQLTVLLENLRQKLYSNGSHSIEINKELRRLNMLVDILPRGPPHCCSKEDQMQTLLDIAVAELNNVVTDEKLLSNEQLFNRWNLLQDDFKTASLLPENAGVFGHLMAKFFSLFLFTKSGISTDANDMDAVFARVKEDLRFANLDKALEEAVNLEGWPHVLCESWIKDTRRKLEVESLVELLENEVRTL</sequence>
<dbReference type="HOGENOM" id="CLU_008024_2_0_1"/>
<evidence type="ECO:0000256" key="7">
    <source>
        <dbReference type="ARBA" id="ARBA00022989"/>
    </source>
</evidence>
<name>G0VAB8_NAUCA</name>
<dbReference type="GO" id="GO:0097753">
    <property type="term" value="P:membrane bending"/>
    <property type="evidence" value="ECO:0007669"/>
    <property type="project" value="EnsemblFungi"/>
</dbReference>
<evidence type="ECO:0000313" key="14">
    <source>
        <dbReference type="Proteomes" id="UP000001640"/>
    </source>
</evidence>
<dbReference type="GeneID" id="96902405"/>
<dbReference type="RefSeq" id="XP_003675219.1">
    <property type="nucleotide sequence ID" value="XM_003675171.1"/>
</dbReference>
<dbReference type="InterPro" id="IPR019133">
    <property type="entry name" value="MIC60"/>
</dbReference>
<dbReference type="STRING" id="1064592.G0VAB8"/>
<evidence type="ECO:0000256" key="4">
    <source>
        <dbReference type="ARBA" id="ARBA00022692"/>
    </source>
</evidence>
<comment type="function">
    <text evidence="11">Component of the MICOS complex, a large protein complex of the mitochondrial inner membrane that plays crucial roles in the maintenance of crista junctions, inner membrane architecture, and formation of contact sites to the outer membrane. Plays a role in keeping cristae membranes connected to the inner boundary membrane. Also promotes protein import via the mitochondrial intermembrane space assembly (MIA) pathway.</text>
</comment>
<dbReference type="eggNOG" id="KOG1854">
    <property type="taxonomic scope" value="Eukaryota"/>
</dbReference>
<dbReference type="Pfam" id="PF09731">
    <property type="entry name" value="Mitofilin"/>
    <property type="match status" value="1"/>
</dbReference>
<comment type="subcellular location">
    <subcellularLocation>
        <location evidence="1 12">Mitochondrion inner membrane</location>
        <topology evidence="1 12">Single-pass membrane protein</topology>
    </subcellularLocation>
</comment>
<reference evidence="13 14" key="1">
    <citation type="journal article" date="2011" name="Proc. Natl. Acad. Sci. U.S.A.">
        <title>Evolutionary erosion of yeast sex chromosomes by mating-type switching accidents.</title>
        <authorList>
            <person name="Gordon J.L."/>
            <person name="Armisen D."/>
            <person name="Proux-Wera E."/>
            <person name="Oheigeartaigh S.S."/>
            <person name="Byrne K.P."/>
            <person name="Wolfe K.H."/>
        </authorList>
    </citation>
    <scope>NUCLEOTIDE SEQUENCE [LARGE SCALE GENOMIC DNA]</scope>
    <source>
        <strain evidence="14">ATCC 76901 / BCRC 22586 / CBS 4309 / NBRC 1992 / NRRL Y-12630</strain>
    </source>
</reference>
<gene>
    <name evidence="13" type="primary">NCAS0B07640</name>
    <name evidence="13" type="ordered locus">NCAS_0B07640</name>
</gene>
<evidence type="ECO:0000256" key="1">
    <source>
        <dbReference type="ARBA" id="ARBA00004434"/>
    </source>
</evidence>
<dbReference type="InParanoid" id="G0VAB8"/>
<proteinExistence type="inferred from homology"/>
<evidence type="ECO:0000256" key="9">
    <source>
        <dbReference type="ARBA" id="ARBA00023128"/>
    </source>
</evidence>
<dbReference type="GO" id="GO:0042407">
    <property type="term" value="P:cristae formation"/>
    <property type="evidence" value="ECO:0007669"/>
    <property type="project" value="EnsemblFungi"/>
</dbReference>
<dbReference type="GO" id="GO:0045041">
    <property type="term" value="P:protein import into mitochondrial intermembrane space"/>
    <property type="evidence" value="ECO:0007669"/>
    <property type="project" value="EnsemblFungi"/>
</dbReference>
<organism evidence="13 14">
    <name type="scientific">Naumovozyma castellii</name>
    <name type="common">Yeast</name>
    <name type="synonym">Saccharomyces castellii</name>
    <dbReference type="NCBI Taxonomy" id="27288"/>
    <lineage>
        <taxon>Eukaryota</taxon>
        <taxon>Fungi</taxon>
        <taxon>Dikarya</taxon>
        <taxon>Ascomycota</taxon>
        <taxon>Saccharomycotina</taxon>
        <taxon>Saccharomycetes</taxon>
        <taxon>Saccharomycetales</taxon>
        <taxon>Saccharomycetaceae</taxon>
        <taxon>Naumovozyma</taxon>
    </lineage>
</organism>
<dbReference type="PANTHER" id="PTHR15415">
    <property type="entry name" value="MITOFILIN"/>
    <property type="match status" value="1"/>
</dbReference>
<dbReference type="FunCoup" id="G0VAB8">
    <property type="interactions" value="238"/>
</dbReference>
<dbReference type="PANTHER" id="PTHR15415:SF7">
    <property type="entry name" value="MICOS COMPLEX SUBUNIT MIC60"/>
    <property type="match status" value="1"/>
</dbReference>
<dbReference type="GO" id="GO:0061617">
    <property type="term" value="C:MICOS complex"/>
    <property type="evidence" value="ECO:0007669"/>
    <property type="project" value="EnsemblFungi"/>
</dbReference>
<dbReference type="EMBL" id="HE576753">
    <property type="protein sequence ID" value="CCC68848.1"/>
    <property type="molecule type" value="Genomic_DNA"/>
</dbReference>
<accession>G0VAB8</accession>